<evidence type="ECO:0000313" key="2">
    <source>
        <dbReference type="Proteomes" id="UP001158067"/>
    </source>
</evidence>
<accession>A0ABY1QFG4</accession>
<protein>
    <submittedName>
        <fullName evidence="1">Uncharacterized protein</fullName>
    </submittedName>
</protein>
<dbReference type="Proteomes" id="UP001158067">
    <property type="component" value="Unassembled WGS sequence"/>
</dbReference>
<comment type="caution">
    <text evidence="1">The sequence shown here is derived from an EMBL/GenBank/DDBJ whole genome shotgun (WGS) entry which is preliminary data.</text>
</comment>
<dbReference type="EMBL" id="FXUG01000010">
    <property type="protein sequence ID" value="SMP67576.1"/>
    <property type="molecule type" value="Genomic_DNA"/>
</dbReference>
<reference evidence="1 2" key="1">
    <citation type="submission" date="2017-05" db="EMBL/GenBank/DDBJ databases">
        <authorList>
            <person name="Varghese N."/>
            <person name="Submissions S."/>
        </authorList>
    </citation>
    <scope>NUCLEOTIDE SEQUENCE [LARGE SCALE GENOMIC DNA]</scope>
    <source>
        <strain evidence="1 2">DSM 25457</strain>
    </source>
</reference>
<keyword evidence="2" id="KW-1185">Reference proteome</keyword>
<evidence type="ECO:0000313" key="1">
    <source>
        <dbReference type="EMBL" id="SMP67576.1"/>
    </source>
</evidence>
<organism evidence="1 2">
    <name type="scientific">Neorhodopirellula lusitana</name>
    <dbReference type="NCBI Taxonomy" id="445327"/>
    <lineage>
        <taxon>Bacteria</taxon>
        <taxon>Pseudomonadati</taxon>
        <taxon>Planctomycetota</taxon>
        <taxon>Planctomycetia</taxon>
        <taxon>Pirellulales</taxon>
        <taxon>Pirellulaceae</taxon>
        <taxon>Neorhodopirellula</taxon>
    </lineage>
</organism>
<proteinExistence type="predicted"/>
<name>A0ABY1QFG4_9BACT</name>
<gene>
    <name evidence="1" type="ORF">SAMN06265222_110207</name>
</gene>
<sequence>MRTCRLNLSLPGKTSLQWQGNFIGWHLVFDLKRGGRSMSEMILNGIAMNRMSCYRDGESA</sequence>